<evidence type="ECO:0000313" key="2">
    <source>
        <dbReference type="Proteomes" id="UP000077628"/>
    </source>
</evidence>
<keyword evidence="2" id="KW-1185">Reference proteome</keyword>
<evidence type="ECO:0000313" key="1">
    <source>
        <dbReference type="EMBL" id="OAI12764.1"/>
    </source>
</evidence>
<accession>A0A177N597</accession>
<dbReference type="EMBL" id="LUUK01000217">
    <property type="protein sequence ID" value="OAI12764.1"/>
    <property type="molecule type" value="Genomic_DNA"/>
</dbReference>
<dbReference type="STRING" id="702114.A1355_14085"/>
<proteinExistence type="predicted"/>
<protein>
    <submittedName>
        <fullName evidence="1">Uncharacterized protein</fullName>
    </submittedName>
</protein>
<name>A0A177N597_9GAMM</name>
<sequence>MTHTSAAALAFLHDRGIDLVSLLDRHTRGDWGDVDLDDEQENGLSLVCGGPIVSRFTLSGTDGIRIVTDTLRKTTRISLATEPHALTGHAGHSFGYEALAA</sequence>
<gene>
    <name evidence="1" type="ORF">A1355_14085</name>
</gene>
<dbReference type="AlphaFoldDB" id="A0A177N597"/>
<reference evidence="2" key="1">
    <citation type="submission" date="2016-03" db="EMBL/GenBank/DDBJ databases">
        <authorList>
            <person name="Heylen K."/>
            <person name="De Vos P."/>
            <person name="Vekeman B."/>
        </authorList>
    </citation>
    <scope>NUCLEOTIDE SEQUENCE [LARGE SCALE GENOMIC DNA]</scope>
    <source>
        <strain evidence="2">R-45383</strain>
    </source>
</reference>
<comment type="caution">
    <text evidence="1">The sequence shown here is derived from an EMBL/GenBank/DDBJ whole genome shotgun (WGS) entry which is preliminary data.</text>
</comment>
<organism evidence="1 2">
    <name type="scientific">Methylomonas koyamae</name>
    <dbReference type="NCBI Taxonomy" id="702114"/>
    <lineage>
        <taxon>Bacteria</taxon>
        <taxon>Pseudomonadati</taxon>
        <taxon>Pseudomonadota</taxon>
        <taxon>Gammaproteobacteria</taxon>
        <taxon>Methylococcales</taxon>
        <taxon>Methylococcaceae</taxon>
        <taxon>Methylomonas</taxon>
    </lineage>
</organism>
<dbReference type="Proteomes" id="UP000077628">
    <property type="component" value="Unassembled WGS sequence"/>
</dbReference>